<keyword evidence="2" id="KW-1003">Cell membrane</keyword>
<keyword evidence="3 6" id="KW-0812">Transmembrane</keyword>
<dbReference type="KEGG" id="eba:ebA154"/>
<dbReference type="Proteomes" id="UP000006552">
    <property type="component" value="Chromosome"/>
</dbReference>
<dbReference type="AlphaFoldDB" id="Q5P902"/>
<dbReference type="InterPro" id="IPR019108">
    <property type="entry name" value="Caa3_assmbl_CtaG-rel"/>
</dbReference>
<comment type="subcellular location">
    <subcellularLocation>
        <location evidence="1">Cell membrane</location>
        <topology evidence="1">Multi-pass membrane protein</topology>
    </subcellularLocation>
</comment>
<proteinExistence type="predicted"/>
<gene>
    <name evidence="7" type="ORF">ebA154</name>
</gene>
<feature type="transmembrane region" description="Helical" evidence="6">
    <location>
        <begin position="345"/>
        <end position="364"/>
    </location>
</feature>
<evidence type="ECO:0000256" key="4">
    <source>
        <dbReference type="ARBA" id="ARBA00022989"/>
    </source>
</evidence>
<dbReference type="EMBL" id="CR555306">
    <property type="protein sequence ID" value="CAI06207.1"/>
    <property type="molecule type" value="Genomic_DNA"/>
</dbReference>
<dbReference type="eggNOG" id="COG3336">
    <property type="taxonomic scope" value="Bacteria"/>
</dbReference>
<feature type="transmembrane region" description="Helical" evidence="6">
    <location>
        <begin position="203"/>
        <end position="223"/>
    </location>
</feature>
<evidence type="ECO:0000313" key="7">
    <source>
        <dbReference type="EMBL" id="CAI06207.1"/>
    </source>
</evidence>
<evidence type="ECO:0000313" key="8">
    <source>
        <dbReference type="Proteomes" id="UP000006552"/>
    </source>
</evidence>
<dbReference type="STRING" id="76114.ebA154"/>
<dbReference type="GO" id="GO:0005886">
    <property type="term" value="C:plasma membrane"/>
    <property type="evidence" value="ECO:0007669"/>
    <property type="project" value="UniProtKB-SubCell"/>
</dbReference>
<feature type="transmembrane region" description="Helical" evidence="6">
    <location>
        <begin position="244"/>
        <end position="264"/>
    </location>
</feature>
<keyword evidence="4 6" id="KW-1133">Transmembrane helix</keyword>
<feature type="transmembrane region" description="Helical" evidence="6">
    <location>
        <begin position="276"/>
        <end position="297"/>
    </location>
</feature>
<keyword evidence="5 6" id="KW-0472">Membrane</keyword>
<reference evidence="7 8" key="1">
    <citation type="journal article" date="2005" name="Arch. Microbiol.">
        <title>The genome sequence of an anaerobic aromatic-degrading denitrifying bacterium, strain EbN1.</title>
        <authorList>
            <person name="Rabus R."/>
            <person name="Kube M."/>
            <person name="Heider J."/>
            <person name="Beck A."/>
            <person name="Heitmann K."/>
            <person name="Widdel F."/>
            <person name="Reinhardt R."/>
        </authorList>
    </citation>
    <scope>NUCLEOTIDE SEQUENCE [LARGE SCALE GENOMIC DNA]</scope>
    <source>
        <strain evidence="7 8">EbN1</strain>
    </source>
</reference>
<evidence type="ECO:0008006" key="9">
    <source>
        <dbReference type="Google" id="ProtNLM"/>
    </source>
</evidence>
<keyword evidence="8" id="KW-1185">Reference proteome</keyword>
<evidence type="ECO:0000256" key="6">
    <source>
        <dbReference type="SAM" id="Phobius"/>
    </source>
</evidence>
<feature type="transmembrane region" description="Helical" evidence="6">
    <location>
        <begin position="143"/>
        <end position="161"/>
    </location>
</feature>
<feature type="transmembrane region" description="Helical" evidence="6">
    <location>
        <begin position="110"/>
        <end position="131"/>
    </location>
</feature>
<evidence type="ECO:0000256" key="1">
    <source>
        <dbReference type="ARBA" id="ARBA00004651"/>
    </source>
</evidence>
<evidence type="ECO:0000256" key="5">
    <source>
        <dbReference type="ARBA" id="ARBA00023136"/>
    </source>
</evidence>
<dbReference type="HOGENOM" id="CLU_054944_0_1_4"/>
<protein>
    <recommendedName>
        <fullName evidence="9">Cytochrome c oxidase assembly protein</fullName>
    </recommendedName>
</protein>
<accession>Q5P902</accession>
<name>Q5P902_AROAE</name>
<dbReference type="Pfam" id="PF09678">
    <property type="entry name" value="Caa3_CtaG"/>
    <property type="match status" value="1"/>
</dbReference>
<sequence length="380" mass="40475">MALPSAPDSARPDRVGRVVHRAVQRPVGRLRDRAAGRGSRAVELAQRRAGWRVARHGSAAARLVGAVLAGVAPGRPERAGEALHRTSRCERASGRGAGDAVHRAADRGPAAMRLIAAFVLVTLLVTVRPAAAHALAGSLPASFPLLLIAALLGAACGLYGLGARRVPPGRVQATWFCAAMAIGALAVFGPLDRWAENSTALHMVQHMLLIVVVAPLGALAGPLPQWSAATGTLLRPLWGAIQRCGRHPLAAAMVHGVLIWLWHAPRLYLLALDDPWWHLVEHVSFVASAWLFWWAVLRGRRLAPALLAILLTLIHTGLLGALLTFGRVSFYGDARALEDQQLAGLIMWVPGGFAYLAAAGWIVWRRLGEETAPAAVPARD</sequence>
<evidence type="ECO:0000256" key="3">
    <source>
        <dbReference type="ARBA" id="ARBA00022692"/>
    </source>
</evidence>
<organism evidence="7 8">
    <name type="scientific">Aromatoleum aromaticum (strain DSM 19018 / LMG 30748 / EbN1)</name>
    <name type="common">Azoarcus sp. (strain EbN1)</name>
    <dbReference type="NCBI Taxonomy" id="76114"/>
    <lineage>
        <taxon>Bacteria</taxon>
        <taxon>Pseudomonadati</taxon>
        <taxon>Pseudomonadota</taxon>
        <taxon>Betaproteobacteria</taxon>
        <taxon>Rhodocyclales</taxon>
        <taxon>Rhodocyclaceae</taxon>
        <taxon>Aromatoleum</taxon>
    </lineage>
</organism>
<feature type="transmembrane region" description="Helical" evidence="6">
    <location>
        <begin position="304"/>
        <end position="325"/>
    </location>
</feature>
<evidence type="ECO:0000256" key="2">
    <source>
        <dbReference type="ARBA" id="ARBA00022475"/>
    </source>
</evidence>
<feature type="transmembrane region" description="Helical" evidence="6">
    <location>
        <begin position="173"/>
        <end position="191"/>
    </location>
</feature>